<keyword evidence="4 7" id="KW-0812">Transmembrane</keyword>
<dbReference type="GO" id="GO:0016020">
    <property type="term" value="C:membrane"/>
    <property type="evidence" value="ECO:0007669"/>
    <property type="project" value="UniProtKB-SubCell"/>
</dbReference>
<evidence type="ECO:0000256" key="1">
    <source>
        <dbReference type="ARBA" id="ARBA00004167"/>
    </source>
</evidence>
<keyword evidence="7" id="KW-0732">Signal</keyword>
<organism evidence="8 9">
    <name type="scientific">Cynoglossus semilaevis</name>
    <name type="common">Tongue sole</name>
    <dbReference type="NCBI Taxonomy" id="244447"/>
    <lineage>
        <taxon>Eukaryota</taxon>
        <taxon>Metazoa</taxon>
        <taxon>Chordata</taxon>
        <taxon>Craniata</taxon>
        <taxon>Vertebrata</taxon>
        <taxon>Euteleostomi</taxon>
        <taxon>Actinopterygii</taxon>
        <taxon>Neopterygii</taxon>
        <taxon>Teleostei</taxon>
        <taxon>Neoteleostei</taxon>
        <taxon>Acanthomorphata</taxon>
        <taxon>Carangaria</taxon>
        <taxon>Pleuronectiformes</taxon>
        <taxon>Pleuronectoidei</taxon>
        <taxon>Cynoglossidae</taxon>
        <taxon>Cynoglossinae</taxon>
        <taxon>Cynoglossus</taxon>
    </lineage>
</organism>
<evidence type="ECO:0000256" key="7">
    <source>
        <dbReference type="RuleBase" id="RU364131"/>
    </source>
</evidence>
<dbReference type="GeneTree" id="ENSGT01150000287192"/>
<keyword evidence="9" id="KW-1185">Reference proteome</keyword>
<evidence type="ECO:0000313" key="8">
    <source>
        <dbReference type="Ensembl" id="ENSCSEP00000011694.1"/>
    </source>
</evidence>
<dbReference type="Ensembl" id="ENSCSET00000011834.1">
    <property type="protein sequence ID" value="ENSCSEP00000011694.1"/>
    <property type="gene ID" value="ENSCSEG00000007530.1"/>
</dbReference>
<proteinExistence type="inferred from homology"/>
<dbReference type="Gene3D" id="1.20.5.780">
    <property type="entry name" value="Single helix bin"/>
    <property type="match status" value="1"/>
</dbReference>
<keyword evidence="3 7" id="KW-0813">Transport</keyword>
<evidence type="ECO:0000256" key="5">
    <source>
        <dbReference type="ARBA" id="ARBA00023065"/>
    </source>
</evidence>
<evidence type="ECO:0000256" key="2">
    <source>
        <dbReference type="ARBA" id="ARBA00005948"/>
    </source>
</evidence>
<comment type="subcellular location">
    <subcellularLocation>
        <location evidence="1">Membrane</location>
        <topology evidence="1">Single-pass membrane protein</topology>
    </subcellularLocation>
</comment>
<dbReference type="InterPro" id="IPR000272">
    <property type="entry name" value="Ion-transport_regulator_FXYD"/>
</dbReference>
<evidence type="ECO:0000313" key="9">
    <source>
        <dbReference type="Proteomes" id="UP000265120"/>
    </source>
</evidence>
<dbReference type="GO" id="GO:0043269">
    <property type="term" value="P:regulation of monoatomic ion transport"/>
    <property type="evidence" value="ECO:0007669"/>
    <property type="project" value="InterPro"/>
</dbReference>
<reference evidence="8" key="3">
    <citation type="submission" date="2025-09" db="UniProtKB">
        <authorList>
            <consortium name="Ensembl"/>
        </authorList>
    </citation>
    <scope>IDENTIFICATION</scope>
</reference>
<keyword evidence="6 7" id="KW-0472">Membrane</keyword>
<dbReference type="InParanoid" id="A0A3P8VBW6"/>
<dbReference type="PANTHER" id="PTHR14132">
    <property type="entry name" value="SODIUM/POTASSIUM-TRANSPORTING ATPASE SUBUNIT GAMMA"/>
    <property type="match status" value="1"/>
</dbReference>
<name>A0A3P8VBW6_CYNSE</name>
<dbReference type="Pfam" id="PF02038">
    <property type="entry name" value="ATP1G1_PLM_MAT8"/>
    <property type="match status" value="1"/>
</dbReference>
<accession>A0A3P8VBW6</accession>
<protein>
    <recommendedName>
        <fullName evidence="7">FXYD domain-containing ion transport regulator</fullName>
    </recommendedName>
</protein>
<feature type="transmembrane region" description="Helical" evidence="7">
    <location>
        <begin position="28"/>
        <end position="51"/>
    </location>
</feature>
<evidence type="ECO:0000256" key="3">
    <source>
        <dbReference type="ARBA" id="ARBA00022448"/>
    </source>
</evidence>
<dbReference type="GO" id="GO:0006811">
    <property type="term" value="P:monoatomic ion transport"/>
    <property type="evidence" value="ECO:0007669"/>
    <property type="project" value="UniProtKB-KW"/>
</dbReference>
<keyword evidence="5 7" id="KW-0406">Ion transport</keyword>
<comment type="similarity">
    <text evidence="2 7">Belongs to the FXYD family.</text>
</comment>
<evidence type="ECO:0000256" key="4">
    <source>
        <dbReference type="ARBA" id="ARBA00022692"/>
    </source>
</evidence>
<dbReference type="AlphaFoldDB" id="A0A3P8VBW6"/>
<keyword evidence="7" id="KW-1133">Transmembrane helix</keyword>
<evidence type="ECO:0000256" key="6">
    <source>
        <dbReference type="ARBA" id="ARBA00023136"/>
    </source>
</evidence>
<dbReference type="GO" id="GO:0017080">
    <property type="term" value="F:sodium channel regulator activity"/>
    <property type="evidence" value="ECO:0007669"/>
    <property type="project" value="TreeGrafter"/>
</dbReference>
<reference evidence="8 9" key="1">
    <citation type="journal article" date="2014" name="Nat. Genet.">
        <title>Whole-genome sequence of a flatfish provides insights into ZW sex chromosome evolution and adaptation to a benthic lifestyle.</title>
        <authorList>
            <person name="Chen S."/>
            <person name="Zhang G."/>
            <person name="Shao C."/>
            <person name="Huang Q."/>
            <person name="Liu G."/>
            <person name="Zhang P."/>
            <person name="Song W."/>
            <person name="An N."/>
            <person name="Chalopin D."/>
            <person name="Volff J.N."/>
            <person name="Hong Y."/>
            <person name="Li Q."/>
            <person name="Sha Z."/>
            <person name="Zhou H."/>
            <person name="Xie M."/>
            <person name="Yu Q."/>
            <person name="Liu Y."/>
            <person name="Xiang H."/>
            <person name="Wang N."/>
            <person name="Wu K."/>
            <person name="Yang C."/>
            <person name="Zhou Q."/>
            <person name="Liao X."/>
            <person name="Yang L."/>
            <person name="Hu Q."/>
            <person name="Zhang J."/>
            <person name="Meng L."/>
            <person name="Jin L."/>
            <person name="Tian Y."/>
            <person name="Lian J."/>
            <person name="Yang J."/>
            <person name="Miao G."/>
            <person name="Liu S."/>
            <person name="Liang Z."/>
            <person name="Yan F."/>
            <person name="Li Y."/>
            <person name="Sun B."/>
            <person name="Zhang H."/>
            <person name="Zhang J."/>
            <person name="Zhu Y."/>
            <person name="Du M."/>
            <person name="Zhao Y."/>
            <person name="Schartl M."/>
            <person name="Tang Q."/>
            <person name="Wang J."/>
        </authorList>
    </citation>
    <scope>NUCLEOTIDE SEQUENCE</scope>
</reference>
<sequence length="64" mass="7066">MVLRVLLALPSLVVPALGECVFYYSTYYLSLRIGGLIFAVVLCLLGIILVASRKCSCKKKDKSR</sequence>
<dbReference type="Proteomes" id="UP000265120">
    <property type="component" value="Chromosome 13"/>
</dbReference>
<reference evidence="8" key="2">
    <citation type="submission" date="2025-08" db="UniProtKB">
        <authorList>
            <consortium name="Ensembl"/>
        </authorList>
    </citation>
    <scope>IDENTIFICATION</scope>
</reference>
<feature type="chain" id="PRO_5017847347" description="FXYD domain-containing ion transport regulator" evidence="7">
    <location>
        <begin position="19"/>
        <end position="64"/>
    </location>
</feature>
<feature type="signal peptide" evidence="7">
    <location>
        <begin position="1"/>
        <end position="18"/>
    </location>
</feature>